<dbReference type="RefSeq" id="WP_160224134.1">
    <property type="nucleotide sequence ID" value="NZ_CP029149.1"/>
</dbReference>
<gene>
    <name evidence="1" type="ORF">DBX24_04875</name>
</gene>
<dbReference type="AlphaFoldDB" id="A0A6P1QWB3"/>
<sequence>MEELKLKDFVETKFLPAMNEMDNVLKLQINSAFTKELNTRNKTRIRLLSCLYTHIKLYTKYPENEKVQAAERLTLIIKKFGKKVSGLPQRELTGVITQMLQDLQLAESVADLKKISAMAWVNSLKAENIEFEKLFNSRTVEKSTLKVGVSQVVRKKMQECFTQLIKLIEAQALINGADKYKRLMDEILTEVKQAKTTIKRRGNR</sequence>
<accession>A0A6P1QWB3</accession>
<organism evidence="1 2">
    <name type="scientific">Bergeyella cardium</name>
    <dbReference type="NCBI Taxonomy" id="1585976"/>
    <lineage>
        <taxon>Bacteria</taxon>
        <taxon>Pseudomonadati</taxon>
        <taxon>Bacteroidota</taxon>
        <taxon>Flavobacteriia</taxon>
        <taxon>Flavobacteriales</taxon>
        <taxon>Weeksellaceae</taxon>
        <taxon>Bergeyella</taxon>
    </lineage>
</organism>
<proteinExistence type="predicted"/>
<protein>
    <submittedName>
        <fullName evidence="1">Uncharacterized protein</fullName>
    </submittedName>
</protein>
<name>A0A6P1QWB3_9FLAO</name>
<evidence type="ECO:0000313" key="1">
    <source>
        <dbReference type="EMBL" id="QHN65273.1"/>
    </source>
</evidence>
<dbReference type="EMBL" id="CP029149">
    <property type="protein sequence ID" value="QHN65273.1"/>
    <property type="molecule type" value="Genomic_DNA"/>
</dbReference>
<reference evidence="1 2" key="1">
    <citation type="submission" date="2018-04" db="EMBL/GenBank/DDBJ databases">
        <title>Characteristic and Complete Genome Sequencing of A Novel Member of Infective Endocarditis Causative Bacteria: Bergeyella cardium QL-PH.</title>
        <authorList>
            <person name="Pan H."/>
            <person name="Sun E."/>
            <person name="Zhang Y."/>
        </authorList>
    </citation>
    <scope>NUCLEOTIDE SEQUENCE [LARGE SCALE GENOMIC DNA]</scope>
    <source>
        <strain evidence="1 2">HPQL</strain>
    </source>
</reference>
<dbReference type="Proteomes" id="UP000464318">
    <property type="component" value="Chromosome"/>
</dbReference>
<keyword evidence="2" id="KW-1185">Reference proteome</keyword>
<dbReference type="InterPro" id="IPR046228">
    <property type="entry name" value="DUF6261"/>
</dbReference>
<evidence type="ECO:0000313" key="2">
    <source>
        <dbReference type="Proteomes" id="UP000464318"/>
    </source>
</evidence>
<dbReference type="KEGG" id="bcad:DBX24_04875"/>
<dbReference type="Pfam" id="PF19775">
    <property type="entry name" value="DUF6261"/>
    <property type="match status" value="1"/>
</dbReference>